<evidence type="ECO:0000256" key="3">
    <source>
        <dbReference type="ARBA" id="ARBA00022475"/>
    </source>
</evidence>
<dbReference type="Proteomes" id="UP000092605">
    <property type="component" value="Unassembled WGS sequence"/>
</dbReference>
<dbReference type="Pfam" id="PF04093">
    <property type="entry name" value="MreD"/>
    <property type="match status" value="1"/>
</dbReference>
<dbReference type="AlphaFoldDB" id="A0A150FRD1"/>
<evidence type="ECO:0000256" key="7">
    <source>
        <dbReference type="ARBA" id="ARBA00023136"/>
    </source>
</evidence>
<comment type="subcellular location">
    <subcellularLocation>
        <location evidence="1">Cell membrane</location>
        <topology evidence="1">Multi-pass membrane protein</topology>
    </subcellularLocation>
</comment>
<keyword evidence="7" id="KW-0472">Membrane</keyword>
<dbReference type="PATRIC" id="fig|1121328.3.peg.1248"/>
<keyword evidence="6" id="KW-1133">Transmembrane helix</keyword>
<keyword evidence="3" id="KW-1003">Cell membrane</keyword>
<evidence type="ECO:0000256" key="6">
    <source>
        <dbReference type="ARBA" id="ARBA00022989"/>
    </source>
</evidence>
<dbReference type="EMBL" id="FRBG01000001">
    <property type="protein sequence ID" value="SHK44538.1"/>
    <property type="molecule type" value="Genomic_DNA"/>
</dbReference>
<evidence type="ECO:0000256" key="1">
    <source>
        <dbReference type="ARBA" id="ARBA00004651"/>
    </source>
</evidence>
<keyword evidence="4" id="KW-0812">Transmembrane</keyword>
<sequence>MMRNLLVLLLGVVILILENSIFNYMNIFKVSINFLLIYMVFVSLSLDKKQGAFTGLILGIIKDISVGKFLGLNAFILFVVGYVLGILKDKVFKENIFTVLVLVIFSTIFDNSLQFLLSSYFLAGKPLYLFVYRGIFLIPLLNLIFSLLLYRPLKRFIKIIESV</sequence>
<dbReference type="GO" id="GO:0008360">
    <property type="term" value="P:regulation of cell shape"/>
    <property type="evidence" value="ECO:0007669"/>
    <property type="project" value="UniProtKB-KW"/>
</dbReference>
<protein>
    <submittedName>
        <fullName evidence="8">Rod shape-determining protein MreD</fullName>
    </submittedName>
</protein>
<keyword evidence="11" id="KW-1185">Reference proteome</keyword>
<comment type="caution">
    <text evidence="8">The sequence shown here is derived from an EMBL/GenBank/DDBJ whole genome shotgun (WGS) entry which is preliminary data.</text>
</comment>
<reference evidence="8 10" key="1">
    <citation type="submission" date="2016-02" db="EMBL/GenBank/DDBJ databases">
        <title>Draft genome sequence for Clostridium paradoxum JW-YL-7.</title>
        <authorList>
            <person name="Utturkar S.M."/>
            <person name="Lancaster A."/>
            <person name="Poole F.L."/>
            <person name="Adams M.W."/>
            <person name="Brown S.D."/>
        </authorList>
    </citation>
    <scope>NUCLEOTIDE SEQUENCE [LARGE SCALE GENOMIC DNA]</scope>
    <source>
        <strain evidence="8 10">JW-YL-7</strain>
    </source>
</reference>
<reference evidence="9 11" key="2">
    <citation type="submission" date="2016-11" db="EMBL/GenBank/DDBJ databases">
        <authorList>
            <person name="Varghese N."/>
            <person name="Submissions S."/>
        </authorList>
    </citation>
    <scope>NUCLEOTIDE SEQUENCE [LARGE SCALE GENOMIC DNA]</scope>
    <source>
        <strain evidence="9 11">DSM 7308</strain>
    </source>
</reference>
<dbReference type="InterPro" id="IPR007227">
    <property type="entry name" value="Cell_shape_determining_MreD"/>
</dbReference>
<evidence type="ECO:0000313" key="10">
    <source>
        <dbReference type="Proteomes" id="UP000092605"/>
    </source>
</evidence>
<gene>
    <name evidence="8" type="ORF">JWYL7_1239</name>
    <name evidence="9" type="ORF">SAMN05661008_00285</name>
</gene>
<organism evidence="8 10">
    <name type="scientific">Alkalithermobacter thermoalcaliphilus JW-YL-7 = DSM 7308</name>
    <dbReference type="NCBI Taxonomy" id="1121328"/>
    <lineage>
        <taxon>Bacteria</taxon>
        <taxon>Bacillati</taxon>
        <taxon>Bacillota</taxon>
        <taxon>Clostridia</taxon>
        <taxon>Peptostreptococcales</taxon>
        <taxon>Tepidibacteraceae</taxon>
        <taxon>Alkalithermobacter</taxon>
    </lineage>
</organism>
<dbReference type="GO" id="GO:0005886">
    <property type="term" value="C:plasma membrane"/>
    <property type="evidence" value="ECO:0007669"/>
    <property type="project" value="UniProtKB-SubCell"/>
</dbReference>
<dbReference type="OrthoDB" id="9796616at2"/>
<dbReference type="NCBIfam" id="TIGR03426">
    <property type="entry name" value="shape_MreD"/>
    <property type="match status" value="1"/>
</dbReference>
<evidence type="ECO:0000313" key="11">
    <source>
        <dbReference type="Proteomes" id="UP000323392"/>
    </source>
</evidence>
<dbReference type="STRING" id="1121328.JWYL7_1239"/>
<evidence type="ECO:0000313" key="8">
    <source>
        <dbReference type="EMBL" id="KXZ40164.1"/>
    </source>
</evidence>
<evidence type="ECO:0000256" key="4">
    <source>
        <dbReference type="ARBA" id="ARBA00022692"/>
    </source>
</evidence>
<keyword evidence="5" id="KW-0133">Cell shape</keyword>
<dbReference type="EMBL" id="LSFY01000001">
    <property type="protein sequence ID" value="KXZ40164.1"/>
    <property type="molecule type" value="Genomic_DNA"/>
</dbReference>
<accession>A0A150FRD1</accession>
<dbReference type="Proteomes" id="UP000323392">
    <property type="component" value="Unassembled WGS sequence"/>
</dbReference>
<evidence type="ECO:0000256" key="5">
    <source>
        <dbReference type="ARBA" id="ARBA00022960"/>
    </source>
</evidence>
<name>A0A150FRD1_CLOPD</name>
<evidence type="ECO:0000313" key="9">
    <source>
        <dbReference type="EMBL" id="SHK44538.1"/>
    </source>
</evidence>
<evidence type="ECO:0000256" key="2">
    <source>
        <dbReference type="ARBA" id="ARBA00007776"/>
    </source>
</evidence>
<proteinExistence type="inferred from homology"/>
<comment type="similarity">
    <text evidence="2">Belongs to the MreD family.</text>
</comment>